<dbReference type="SUPFAM" id="SSF81383">
    <property type="entry name" value="F-box domain"/>
    <property type="match status" value="1"/>
</dbReference>
<dbReference type="InParanoid" id="A0A7N2R7B9"/>
<dbReference type="NCBIfam" id="TIGR01640">
    <property type="entry name" value="F_box_assoc_1"/>
    <property type="match status" value="1"/>
</dbReference>
<dbReference type="InterPro" id="IPR006527">
    <property type="entry name" value="F-box-assoc_dom_typ1"/>
</dbReference>
<dbReference type="PROSITE" id="PS50181">
    <property type="entry name" value="FBOX"/>
    <property type="match status" value="1"/>
</dbReference>
<keyword evidence="1" id="KW-0812">Transmembrane</keyword>
<evidence type="ECO:0000313" key="3">
    <source>
        <dbReference type="EnsemblPlants" id="QL07p003276:mrna"/>
    </source>
</evidence>
<reference evidence="3" key="2">
    <citation type="submission" date="2021-01" db="UniProtKB">
        <authorList>
            <consortium name="EnsemblPlants"/>
        </authorList>
    </citation>
    <scope>IDENTIFICATION</scope>
</reference>
<dbReference type="InterPro" id="IPR036047">
    <property type="entry name" value="F-box-like_dom_sf"/>
</dbReference>
<dbReference type="Gramene" id="QL07p003276:mrna">
    <property type="protein sequence ID" value="QL07p003276:mrna"/>
    <property type="gene ID" value="QL07p003276"/>
</dbReference>
<evidence type="ECO:0000256" key="1">
    <source>
        <dbReference type="SAM" id="Phobius"/>
    </source>
</evidence>
<dbReference type="EMBL" id="LRBV02000007">
    <property type="status" value="NOT_ANNOTATED_CDS"/>
    <property type="molecule type" value="Genomic_DNA"/>
</dbReference>
<evidence type="ECO:0000259" key="2">
    <source>
        <dbReference type="PROSITE" id="PS50181"/>
    </source>
</evidence>
<dbReference type="SMART" id="SM00256">
    <property type="entry name" value="FBOX"/>
    <property type="match status" value="1"/>
</dbReference>
<protein>
    <recommendedName>
        <fullName evidence="2">F-box domain-containing protein</fullName>
    </recommendedName>
</protein>
<dbReference type="InterPro" id="IPR050796">
    <property type="entry name" value="SCF_F-box_component"/>
</dbReference>
<keyword evidence="1" id="KW-1133">Transmembrane helix</keyword>
<feature type="domain" description="F-box" evidence="2">
    <location>
        <begin position="169"/>
        <end position="215"/>
    </location>
</feature>
<dbReference type="PANTHER" id="PTHR31672:SF13">
    <property type="entry name" value="F-BOX PROTEIN CPR30-LIKE"/>
    <property type="match status" value="1"/>
</dbReference>
<dbReference type="EnsemblPlants" id="QL07p003276:mrna">
    <property type="protein sequence ID" value="QL07p003276:mrna"/>
    <property type="gene ID" value="QL07p003276"/>
</dbReference>
<dbReference type="InterPro" id="IPR017451">
    <property type="entry name" value="F-box-assoc_interact_dom"/>
</dbReference>
<dbReference type="Pfam" id="PF07734">
    <property type="entry name" value="FBA_1"/>
    <property type="match status" value="1"/>
</dbReference>
<sequence length="503" mass="57560">MFGTIPTGDREVYTLHDDDDNDFTEEQHTRLDFPFHGPDLESYCPVFRLVGTCDGLLCLSDDLFTYTDIFYLWNPCVRKILQLPYPNVTFETHSGFDASLGLALASTAKEDEVAIVWQTRVVELQTAKWQPPASDSIYKLNLAISQSRKSNSVGLGFLARNDKAMSDNEKRWGYLPDEILTHIFHCLPIKSIIVCTSVSKTWKSLIKNPTFISTHLHHSHKNLLLFRHPTKPFEMFGIIPTGDREVCTLHNDDDDDDFTEKQQQHTRLDFPFHGPDLESRCSVFRVVGTCDGLLCLSDDLFTYTDIFYLWNPCVRKILRLPYPNVTFSTHGGFDASLGFGFDPKTNDYKVVRVVTLVDTLDLRKDRPKVEVYSLSTDKWRMVKPSLVPRCVLDGRAPQAFVNGALHWRVFTGLMMAHFIILFWCLIWGMRWLPFKRLYTEGSRCFTRSGKIVLEMGGGHLVSQDLESKEIKDLGIIGYKYNFVDAYVESLILLDKAANGVVTY</sequence>
<name>A0A7N2R7B9_QUELO</name>
<reference evidence="3 4" key="1">
    <citation type="journal article" date="2016" name="G3 (Bethesda)">
        <title>First Draft Assembly and Annotation of the Genome of a California Endemic Oak Quercus lobata Nee (Fagaceae).</title>
        <authorList>
            <person name="Sork V.L."/>
            <person name="Fitz-Gibbon S.T."/>
            <person name="Puiu D."/>
            <person name="Crepeau M."/>
            <person name="Gugger P.F."/>
            <person name="Sherman R."/>
            <person name="Stevens K."/>
            <person name="Langley C.H."/>
            <person name="Pellegrini M."/>
            <person name="Salzberg S.L."/>
        </authorList>
    </citation>
    <scope>NUCLEOTIDE SEQUENCE [LARGE SCALE GENOMIC DNA]</scope>
    <source>
        <strain evidence="3 4">cv. SW786</strain>
    </source>
</reference>
<proteinExistence type="predicted"/>
<dbReference type="InterPro" id="IPR001810">
    <property type="entry name" value="F-box_dom"/>
</dbReference>
<dbReference type="FunCoup" id="A0A7N2R7B9">
    <property type="interactions" value="97"/>
</dbReference>
<dbReference type="AlphaFoldDB" id="A0A7N2R7B9"/>
<dbReference type="PANTHER" id="PTHR31672">
    <property type="entry name" value="BNACNNG10540D PROTEIN"/>
    <property type="match status" value="1"/>
</dbReference>
<accession>A0A7N2R7B9</accession>
<evidence type="ECO:0000313" key="4">
    <source>
        <dbReference type="Proteomes" id="UP000594261"/>
    </source>
</evidence>
<dbReference type="Gene3D" id="1.20.1280.50">
    <property type="match status" value="1"/>
</dbReference>
<dbReference type="Proteomes" id="UP000594261">
    <property type="component" value="Chromosome 7"/>
</dbReference>
<feature type="transmembrane region" description="Helical" evidence="1">
    <location>
        <begin position="405"/>
        <end position="428"/>
    </location>
</feature>
<keyword evidence="4" id="KW-1185">Reference proteome</keyword>
<keyword evidence="1" id="KW-0472">Membrane</keyword>
<dbReference type="Pfam" id="PF00646">
    <property type="entry name" value="F-box"/>
    <property type="match status" value="1"/>
</dbReference>
<organism evidence="3 4">
    <name type="scientific">Quercus lobata</name>
    <name type="common">Valley oak</name>
    <dbReference type="NCBI Taxonomy" id="97700"/>
    <lineage>
        <taxon>Eukaryota</taxon>
        <taxon>Viridiplantae</taxon>
        <taxon>Streptophyta</taxon>
        <taxon>Embryophyta</taxon>
        <taxon>Tracheophyta</taxon>
        <taxon>Spermatophyta</taxon>
        <taxon>Magnoliopsida</taxon>
        <taxon>eudicotyledons</taxon>
        <taxon>Gunneridae</taxon>
        <taxon>Pentapetalae</taxon>
        <taxon>rosids</taxon>
        <taxon>fabids</taxon>
        <taxon>Fagales</taxon>
        <taxon>Fagaceae</taxon>
        <taxon>Quercus</taxon>
    </lineage>
</organism>